<sequence>MAIEHGRTNRLAPDPAGNHYIISEQVEYELRMLAEAMRTIAELCDGFEEERAEMTVLQFGPLFHVFAERAASLTAESTMPPGRRMS</sequence>
<proteinExistence type="predicted"/>
<organism evidence="1 2">
    <name type="scientific">Sphingomonas jejuensis</name>
    <dbReference type="NCBI Taxonomy" id="904715"/>
    <lineage>
        <taxon>Bacteria</taxon>
        <taxon>Pseudomonadati</taxon>
        <taxon>Pseudomonadota</taxon>
        <taxon>Alphaproteobacteria</taxon>
        <taxon>Sphingomonadales</taxon>
        <taxon>Sphingomonadaceae</taxon>
        <taxon>Sphingomonas</taxon>
    </lineage>
</organism>
<keyword evidence="2" id="KW-1185">Reference proteome</keyword>
<protein>
    <submittedName>
        <fullName evidence="1">Uncharacterized protein</fullName>
    </submittedName>
</protein>
<reference evidence="1 2" key="1">
    <citation type="submission" date="2020-03" db="EMBL/GenBank/DDBJ databases">
        <title>Genomic Encyclopedia of Type Strains, Phase IV (KMG-IV): sequencing the most valuable type-strain genomes for metagenomic binning, comparative biology and taxonomic classification.</title>
        <authorList>
            <person name="Goeker M."/>
        </authorList>
    </citation>
    <scope>NUCLEOTIDE SEQUENCE [LARGE SCALE GENOMIC DNA]</scope>
    <source>
        <strain evidence="1 2">DSM 27651</strain>
    </source>
</reference>
<dbReference type="EMBL" id="JAATJE010000001">
    <property type="protein sequence ID" value="NJC33904.1"/>
    <property type="molecule type" value="Genomic_DNA"/>
</dbReference>
<comment type="caution">
    <text evidence="1">The sequence shown here is derived from an EMBL/GenBank/DDBJ whole genome shotgun (WGS) entry which is preliminary data.</text>
</comment>
<gene>
    <name evidence="1" type="ORF">GGR88_001378</name>
</gene>
<evidence type="ECO:0000313" key="1">
    <source>
        <dbReference type="EMBL" id="NJC33904.1"/>
    </source>
</evidence>
<dbReference type="RefSeq" id="WP_167953829.1">
    <property type="nucleotide sequence ID" value="NZ_JAATJE010000001.1"/>
</dbReference>
<dbReference type="Proteomes" id="UP000734218">
    <property type="component" value="Unassembled WGS sequence"/>
</dbReference>
<name>A0ABX0XL11_9SPHN</name>
<accession>A0ABX0XL11</accession>
<evidence type="ECO:0000313" key="2">
    <source>
        <dbReference type="Proteomes" id="UP000734218"/>
    </source>
</evidence>